<keyword evidence="2" id="KW-1185">Reference proteome</keyword>
<organism evidence="1 2">
    <name type="scientific">Nesidiocoris tenuis</name>
    <dbReference type="NCBI Taxonomy" id="355587"/>
    <lineage>
        <taxon>Eukaryota</taxon>
        <taxon>Metazoa</taxon>
        <taxon>Ecdysozoa</taxon>
        <taxon>Arthropoda</taxon>
        <taxon>Hexapoda</taxon>
        <taxon>Insecta</taxon>
        <taxon>Pterygota</taxon>
        <taxon>Neoptera</taxon>
        <taxon>Paraneoptera</taxon>
        <taxon>Hemiptera</taxon>
        <taxon>Heteroptera</taxon>
        <taxon>Panheteroptera</taxon>
        <taxon>Cimicomorpha</taxon>
        <taxon>Miridae</taxon>
        <taxon>Dicyphina</taxon>
        <taxon>Nesidiocoris</taxon>
    </lineage>
</organism>
<proteinExistence type="predicted"/>
<reference evidence="1 2" key="1">
    <citation type="submission" date="2020-02" db="EMBL/GenBank/DDBJ databases">
        <authorList>
            <person name="Ferguson B K."/>
        </authorList>
    </citation>
    <scope>NUCLEOTIDE SEQUENCE [LARGE SCALE GENOMIC DNA]</scope>
</reference>
<gene>
    <name evidence="1" type="ORF">NTEN_LOCUS15700</name>
</gene>
<name>A0A6H5H3T8_9HEMI</name>
<dbReference type="AlphaFoldDB" id="A0A6H5H3T8"/>
<accession>A0A6H5H3T8</accession>
<dbReference type="Proteomes" id="UP000479000">
    <property type="component" value="Unassembled WGS sequence"/>
</dbReference>
<evidence type="ECO:0000313" key="2">
    <source>
        <dbReference type="Proteomes" id="UP000479000"/>
    </source>
</evidence>
<evidence type="ECO:0000313" key="1">
    <source>
        <dbReference type="EMBL" id="CAB0010674.1"/>
    </source>
</evidence>
<sequence>MWNCEYAMRIVSKEDGRRSHLEYRIVNLKWRIWNFEKIYMELGKMHFWNCKHVISKSKWDLECGLWRDIQYRNSSQSLLSKKLRRKNRGLPRHPSERIFEIGSKLAAAHQPPRSPTEAVGRRKTICKSLQMPL</sequence>
<protein>
    <submittedName>
        <fullName evidence="1">Uncharacterized protein</fullName>
    </submittedName>
</protein>
<dbReference type="EMBL" id="CADCXU010023091">
    <property type="protein sequence ID" value="CAB0010674.1"/>
    <property type="molecule type" value="Genomic_DNA"/>
</dbReference>